<name>A0A8H6YDJ2_9AGAR</name>
<feature type="binding site" description="axial binding residue" evidence="9">
    <location>
        <position position="341"/>
    </location>
    <ligand>
        <name>heme</name>
        <dbReference type="ChEBI" id="CHEBI:30413"/>
    </ligand>
    <ligandPart>
        <name>Fe</name>
        <dbReference type="ChEBI" id="CHEBI:18248"/>
    </ligandPart>
</feature>
<accession>A0A8H6YDJ2</accession>
<dbReference type="InterPro" id="IPR050364">
    <property type="entry name" value="Cytochrome_P450_fung"/>
</dbReference>
<protein>
    <recommendedName>
        <fullName evidence="13">Cytochrome P450</fullName>
    </recommendedName>
</protein>
<dbReference type="GO" id="GO:0004497">
    <property type="term" value="F:monooxygenase activity"/>
    <property type="evidence" value="ECO:0007669"/>
    <property type="project" value="UniProtKB-KW"/>
</dbReference>
<dbReference type="InterPro" id="IPR001128">
    <property type="entry name" value="Cyt_P450"/>
</dbReference>
<evidence type="ECO:0000256" key="2">
    <source>
        <dbReference type="ARBA" id="ARBA00005179"/>
    </source>
</evidence>
<comment type="caution">
    <text evidence="11">The sequence shown here is derived from an EMBL/GenBank/DDBJ whole genome shotgun (WGS) entry which is preliminary data.</text>
</comment>
<evidence type="ECO:0000256" key="7">
    <source>
        <dbReference type="ARBA" id="ARBA00023004"/>
    </source>
</evidence>
<dbReference type="InterPro" id="IPR002401">
    <property type="entry name" value="Cyt_P450_E_grp-I"/>
</dbReference>
<dbReference type="Pfam" id="PF00067">
    <property type="entry name" value="p450"/>
    <property type="match status" value="1"/>
</dbReference>
<dbReference type="OrthoDB" id="2789670at2759"/>
<evidence type="ECO:0000256" key="10">
    <source>
        <dbReference type="RuleBase" id="RU000461"/>
    </source>
</evidence>
<keyword evidence="8 10" id="KW-0503">Monooxygenase</keyword>
<dbReference type="PANTHER" id="PTHR46300">
    <property type="entry name" value="P450, PUTATIVE (EUROFUNG)-RELATED-RELATED"/>
    <property type="match status" value="1"/>
</dbReference>
<evidence type="ECO:0000256" key="9">
    <source>
        <dbReference type="PIRSR" id="PIRSR602401-1"/>
    </source>
</evidence>
<evidence type="ECO:0000313" key="11">
    <source>
        <dbReference type="EMBL" id="KAF7357182.1"/>
    </source>
</evidence>
<comment type="cofactor">
    <cofactor evidence="1 9">
        <name>heme</name>
        <dbReference type="ChEBI" id="CHEBI:30413"/>
    </cofactor>
</comment>
<keyword evidence="4 9" id="KW-0349">Heme</keyword>
<dbReference type="GO" id="GO:0005506">
    <property type="term" value="F:iron ion binding"/>
    <property type="evidence" value="ECO:0007669"/>
    <property type="project" value="InterPro"/>
</dbReference>
<evidence type="ECO:0000313" key="12">
    <source>
        <dbReference type="Proteomes" id="UP000623467"/>
    </source>
</evidence>
<dbReference type="AlphaFoldDB" id="A0A8H6YDJ2"/>
<dbReference type="PRINTS" id="PR00463">
    <property type="entry name" value="EP450I"/>
</dbReference>
<dbReference type="GO" id="GO:0020037">
    <property type="term" value="F:heme binding"/>
    <property type="evidence" value="ECO:0007669"/>
    <property type="project" value="InterPro"/>
</dbReference>
<proteinExistence type="inferred from homology"/>
<sequence length="410" mass="45548">MIIVNSVKTAEDLLGVRGAKFSDRPVVIVGGELAGFNNVLPLAQYGDRVRTERKLFHQLFGSRLAIKNFTSMMSSEVHKLLRNIALNPDGLIDETRRTTGAIALRIAYGYRLCEGPEHDPFLEAFETMGTNFFTSAAVGASLVDIVPILRYWPEWLPGGGFHTTAKIMSRQAHESVNTALDYVKKEMSARTAEPSFVSTLLEEKSQDEYLIKWAASAIAIGGSDTTASQIEAFFLAMTIYPDVQAAAQREIDREVVRWHVVVPLAVRRNSEDYIYDRGGELDPLLIPKNSLIIANIWKMAHDPERYWNPLVFDPNRFIPTESRAAEQDPARICFGYGRRTCPGKLLAETAVFLGCSAILAVFNISKACKNGVVMEPHVGQTTSTASHVLPFECVVEPRNARRLELIQSSS</sequence>
<gene>
    <name evidence="11" type="ORF">MSAN_01312900</name>
</gene>
<dbReference type="InterPro" id="IPR017972">
    <property type="entry name" value="Cyt_P450_CS"/>
</dbReference>
<keyword evidence="7 9" id="KW-0408">Iron</keyword>
<dbReference type="EMBL" id="JACAZH010000010">
    <property type="protein sequence ID" value="KAF7357182.1"/>
    <property type="molecule type" value="Genomic_DNA"/>
</dbReference>
<keyword evidence="5 9" id="KW-0479">Metal-binding</keyword>
<evidence type="ECO:0000256" key="3">
    <source>
        <dbReference type="ARBA" id="ARBA00010617"/>
    </source>
</evidence>
<reference evidence="11" key="1">
    <citation type="submission" date="2020-05" db="EMBL/GenBank/DDBJ databases">
        <title>Mycena genomes resolve the evolution of fungal bioluminescence.</title>
        <authorList>
            <person name="Tsai I.J."/>
        </authorList>
    </citation>
    <scope>NUCLEOTIDE SEQUENCE</scope>
    <source>
        <strain evidence="11">160909Yilan</strain>
    </source>
</reference>
<dbReference type="Gene3D" id="1.10.630.10">
    <property type="entry name" value="Cytochrome P450"/>
    <property type="match status" value="1"/>
</dbReference>
<dbReference type="Proteomes" id="UP000623467">
    <property type="component" value="Unassembled WGS sequence"/>
</dbReference>
<organism evidence="11 12">
    <name type="scientific">Mycena sanguinolenta</name>
    <dbReference type="NCBI Taxonomy" id="230812"/>
    <lineage>
        <taxon>Eukaryota</taxon>
        <taxon>Fungi</taxon>
        <taxon>Dikarya</taxon>
        <taxon>Basidiomycota</taxon>
        <taxon>Agaricomycotina</taxon>
        <taxon>Agaricomycetes</taxon>
        <taxon>Agaricomycetidae</taxon>
        <taxon>Agaricales</taxon>
        <taxon>Marasmiineae</taxon>
        <taxon>Mycenaceae</taxon>
        <taxon>Mycena</taxon>
    </lineage>
</organism>
<dbReference type="InterPro" id="IPR036396">
    <property type="entry name" value="Cyt_P450_sf"/>
</dbReference>
<evidence type="ECO:0000256" key="8">
    <source>
        <dbReference type="ARBA" id="ARBA00023033"/>
    </source>
</evidence>
<dbReference type="PANTHER" id="PTHR46300:SF7">
    <property type="entry name" value="P450, PUTATIVE (EUROFUNG)-RELATED"/>
    <property type="match status" value="1"/>
</dbReference>
<evidence type="ECO:0000256" key="4">
    <source>
        <dbReference type="ARBA" id="ARBA00022617"/>
    </source>
</evidence>
<keyword evidence="6 10" id="KW-0560">Oxidoreductase</keyword>
<dbReference type="PROSITE" id="PS00086">
    <property type="entry name" value="CYTOCHROME_P450"/>
    <property type="match status" value="1"/>
</dbReference>
<evidence type="ECO:0000256" key="5">
    <source>
        <dbReference type="ARBA" id="ARBA00022723"/>
    </source>
</evidence>
<comment type="similarity">
    <text evidence="3 10">Belongs to the cytochrome P450 family.</text>
</comment>
<evidence type="ECO:0000256" key="6">
    <source>
        <dbReference type="ARBA" id="ARBA00023002"/>
    </source>
</evidence>
<evidence type="ECO:0000256" key="1">
    <source>
        <dbReference type="ARBA" id="ARBA00001971"/>
    </source>
</evidence>
<dbReference type="GO" id="GO:0016705">
    <property type="term" value="F:oxidoreductase activity, acting on paired donors, with incorporation or reduction of molecular oxygen"/>
    <property type="evidence" value="ECO:0007669"/>
    <property type="project" value="InterPro"/>
</dbReference>
<keyword evidence="12" id="KW-1185">Reference proteome</keyword>
<evidence type="ECO:0008006" key="13">
    <source>
        <dbReference type="Google" id="ProtNLM"/>
    </source>
</evidence>
<comment type="pathway">
    <text evidence="2">Secondary metabolite biosynthesis.</text>
</comment>
<dbReference type="SUPFAM" id="SSF48264">
    <property type="entry name" value="Cytochrome P450"/>
    <property type="match status" value="1"/>
</dbReference>